<evidence type="ECO:0000256" key="1">
    <source>
        <dbReference type="SAM" id="Phobius"/>
    </source>
</evidence>
<evidence type="ECO:0000313" key="3">
    <source>
        <dbReference type="Proteomes" id="UP001482231"/>
    </source>
</evidence>
<feature type="transmembrane region" description="Helical" evidence="1">
    <location>
        <begin position="42"/>
        <end position="58"/>
    </location>
</feature>
<keyword evidence="1" id="KW-0472">Membrane</keyword>
<accession>A0ABV0EHE3</accession>
<dbReference type="EMBL" id="JBAJEX010000026">
    <property type="protein sequence ID" value="MEO1768096.1"/>
    <property type="molecule type" value="Genomic_DNA"/>
</dbReference>
<feature type="transmembrane region" description="Helical" evidence="1">
    <location>
        <begin position="6"/>
        <end position="30"/>
    </location>
</feature>
<keyword evidence="1" id="KW-0812">Transmembrane</keyword>
<organism evidence="2 3">
    <name type="scientific">Thiobacter aerophilum</name>
    <dbReference type="NCBI Taxonomy" id="3121275"/>
    <lineage>
        <taxon>Bacteria</taxon>
        <taxon>Pseudomonadati</taxon>
        <taxon>Pseudomonadota</taxon>
        <taxon>Betaproteobacteria</taxon>
        <taxon>Burkholderiales</taxon>
        <taxon>Thiobacteraceae</taxon>
        <taxon>Thiobacter</taxon>
    </lineage>
</organism>
<sequence>MDALLGFAVLTGPLWLIVLALLLGIGISVALPKRLKQKSAKFMSVIGVFLILFLLLFGDEIAGRIYLSHLCATQAGVKVYQTVELPKEYWDEEGIAKFYRNFNSLLGKSYSRKYKSEIYSSIFHIDKVGFVYSNKNSDQVLGEEIDFGHWGGWIRRNLTTDRSAKSCIDYSDPSNRLVDRIFIPEHSKSK</sequence>
<comment type="caution">
    <text evidence="2">The sequence shown here is derived from an EMBL/GenBank/DDBJ whole genome shotgun (WGS) entry which is preliminary data.</text>
</comment>
<proteinExistence type="predicted"/>
<gene>
    <name evidence="2" type="ORF">V6E02_12905</name>
</gene>
<dbReference type="Proteomes" id="UP001482231">
    <property type="component" value="Unassembled WGS sequence"/>
</dbReference>
<name>A0ABV0EHE3_9BURK</name>
<evidence type="ECO:0000313" key="2">
    <source>
        <dbReference type="EMBL" id="MEO1768096.1"/>
    </source>
</evidence>
<keyword evidence="1" id="KW-1133">Transmembrane helix</keyword>
<reference evidence="2 3" key="1">
    <citation type="submission" date="2024-02" db="EMBL/GenBank/DDBJ databases">
        <title>New thermophilic sulfur-oxidizing bacteria from a hot springs of the Uzon caldera (Kamchatka, Russia).</title>
        <authorList>
            <person name="Dukat A.M."/>
            <person name="Elcheninov A.G."/>
            <person name="Frolov E.N."/>
        </authorList>
    </citation>
    <scope>NUCLEOTIDE SEQUENCE [LARGE SCALE GENOMIC DNA]</scope>
    <source>
        <strain evidence="2 3">AK1</strain>
    </source>
</reference>
<protein>
    <submittedName>
        <fullName evidence="2">Uncharacterized protein</fullName>
    </submittedName>
</protein>
<dbReference type="RefSeq" id="WP_347309208.1">
    <property type="nucleotide sequence ID" value="NZ_JBAJEX010000026.1"/>
</dbReference>
<keyword evidence="3" id="KW-1185">Reference proteome</keyword>